<evidence type="ECO:0000313" key="2">
    <source>
        <dbReference type="Proteomes" id="UP000187203"/>
    </source>
</evidence>
<proteinExistence type="predicted"/>
<evidence type="ECO:0000313" key="1">
    <source>
        <dbReference type="EMBL" id="OMO66136.1"/>
    </source>
</evidence>
<sequence length="58" mass="6716">MDSCWKVNPTPLGHVLDRQKMMAFHFVFRCLTRGLLLLSEPNPPHTAPHRQPFCDSQL</sequence>
<dbReference type="EMBL" id="AWUE01020782">
    <property type="protein sequence ID" value="OMO66136.1"/>
    <property type="molecule type" value="Genomic_DNA"/>
</dbReference>
<dbReference type="Proteomes" id="UP000187203">
    <property type="component" value="Unassembled WGS sequence"/>
</dbReference>
<protein>
    <submittedName>
        <fullName evidence="1">Membrane protein US21</fullName>
    </submittedName>
</protein>
<name>A0A1R3H7D4_9ROSI</name>
<gene>
    <name evidence="1" type="ORF">COLO4_30727</name>
</gene>
<keyword evidence="2" id="KW-1185">Reference proteome</keyword>
<accession>A0A1R3H7D4</accession>
<reference evidence="2" key="1">
    <citation type="submission" date="2013-09" db="EMBL/GenBank/DDBJ databases">
        <title>Corchorus olitorius genome sequencing.</title>
        <authorList>
            <person name="Alam M."/>
            <person name="Haque M.S."/>
            <person name="Islam M.S."/>
            <person name="Emdad E.M."/>
            <person name="Islam M.M."/>
            <person name="Ahmed B."/>
            <person name="Halim A."/>
            <person name="Hossen Q.M.M."/>
            <person name="Hossain M.Z."/>
            <person name="Ahmed R."/>
            <person name="Khan M.M."/>
            <person name="Islam R."/>
            <person name="Rashid M.M."/>
            <person name="Khan S.A."/>
            <person name="Rahman M.S."/>
            <person name="Alam M."/>
            <person name="Yahiya A.S."/>
            <person name="Khan M.S."/>
            <person name="Azam M.S."/>
            <person name="Haque T."/>
            <person name="Lashkar M.Z.H."/>
            <person name="Akhand A.I."/>
            <person name="Morshed G."/>
            <person name="Roy S."/>
            <person name="Uddin K.S."/>
            <person name="Rabeya T."/>
            <person name="Hossain A.S."/>
            <person name="Chowdhury A."/>
            <person name="Snigdha A.R."/>
            <person name="Mortoza M.S."/>
            <person name="Matin S.A."/>
            <person name="Hoque S.M.E."/>
            <person name="Islam M.K."/>
            <person name="Roy D.K."/>
            <person name="Haider R."/>
            <person name="Moosa M.M."/>
            <person name="Elias S.M."/>
            <person name="Hasan A.M."/>
            <person name="Jahan S."/>
            <person name="Shafiuddin M."/>
            <person name="Mahmood N."/>
            <person name="Shommy N.S."/>
        </authorList>
    </citation>
    <scope>NUCLEOTIDE SEQUENCE [LARGE SCALE GENOMIC DNA]</scope>
    <source>
        <strain evidence="2">cv. O-4</strain>
    </source>
</reference>
<comment type="caution">
    <text evidence="1">The sequence shown here is derived from an EMBL/GenBank/DDBJ whole genome shotgun (WGS) entry which is preliminary data.</text>
</comment>
<dbReference type="AlphaFoldDB" id="A0A1R3H7D4"/>
<organism evidence="1 2">
    <name type="scientific">Corchorus olitorius</name>
    <dbReference type="NCBI Taxonomy" id="93759"/>
    <lineage>
        <taxon>Eukaryota</taxon>
        <taxon>Viridiplantae</taxon>
        <taxon>Streptophyta</taxon>
        <taxon>Embryophyta</taxon>
        <taxon>Tracheophyta</taxon>
        <taxon>Spermatophyta</taxon>
        <taxon>Magnoliopsida</taxon>
        <taxon>eudicotyledons</taxon>
        <taxon>Gunneridae</taxon>
        <taxon>Pentapetalae</taxon>
        <taxon>rosids</taxon>
        <taxon>malvids</taxon>
        <taxon>Malvales</taxon>
        <taxon>Malvaceae</taxon>
        <taxon>Grewioideae</taxon>
        <taxon>Apeibeae</taxon>
        <taxon>Corchorus</taxon>
    </lineage>
</organism>